<dbReference type="Proteomes" id="UP000799429">
    <property type="component" value="Unassembled WGS sequence"/>
</dbReference>
<dbReference type="EMBL" id="MU006103">
    <property type="protein sequence ID" value="KAF2836431.1"/>
    <property type="molecule type" value="Genomic_DNA"/>
</dbReference>
<gene>
    <name evidence="2" type="ORF">M501DRAFT_238856</name>
</gene>
<evidence type="ECO:0000313" key="2">
    <source>
        <dbReference type="EMBL" id="KAF2836431.1"/>
    </source>
</evidence>
<keyword evidence="1" id="KW-1133">Transmembrane helix</keyword>
<feature type="transmembrane region" description="Helical" evidence="1">
    <location>
        <begin position="29"/>
        <end position="50"/>
    </location>
</feature>
<keyword evidence="1" id="KW-0472">Membrane</keyword>
<keyword evidence="3" id="KW-1185">Reference proteome</keyword>
<dbReference type="AlphaFoldDB" id="A0A9P4S5C1"/>
<comment type="caution">
    <text evidence="2">The sequence shown here is derived from an EMBL/GenBank/DDBJ whole genome shotgun (WGS) entry which is preliminary data.</text>
</comment>
<sequence length="100" mass="11095">MLSMGAFLPAADAWTGCGGEVLAVCAFSALYSIMIFGGEFSIISFVLWGWRKGLCLVLLCRRTLAYLTPKLQSLAFPNQVVDSRTMKISYHYSSLRSIFE</sequence>
<protein>
    <submittedName>
        <fullName evidence="2">Uncharacterized protein</fullName>
    </submittedName>
</protein>
<name>A0A9P4S5C1_9PEZI</name>
<organism evidence="2 3">
    <name type="scientific">Patellaria atrata CBS 101060</name>
    <dbReference type="NCBI Taxonomy" id="1346257"/>
    <lineage>
        <taxon>Eukaryota</taxon>
        <taxon>Fungi</taxon>
        <taxon>Dikarya</taxon>
        <taxon>Ascomycota</taxon>
        <taxon>Pezizomycotina</taxon>
        <taxon>Dothideomycetes</taxon>
        <taxon>Dothideomycetes incertae sedis</taxon>
        <taxon>Patellariales</taxon>
        <taxon>Patellariaceae</taxon>
        <taxon>Patellaria</taxon>
    </lineage>
</organism>
<reference evidence="2" key="1">
    <citation type="journal article" date="2020" name="Stud. Mycol.">
        <title>101 Dothideomycetes genomes: a test case for predicting lifestyles and emergence of pathogens.</title>
        <authorList>
            <person name="Haridas S."/>
            <person name="Albert R."/>
            <person name="Binder M."/>
            <person name="Bloem J."/>
            <person name="Labutti K."/>
            <person name="Salamov A."/>
            <person name="Andreopoulos B."/>
            <person name="Baker S."/>
            <person name="Barry K."/>
            <person name="Bills G."/>
            <person name="Bluhm B."/>
            <person name="Cannon C."/>
            <person name="Castanera R."/>
            <person name="Culley D."/>
            <person name="Daum C."/>
            <person name="Ezra D."/>
            <person name="Gonzalez J."/>
            <person name="Henrissat B."/>
            <person name="Kuo A."/>
            <person name="Liang C."/>
            <person name="Lipzen A."/>
            <person name="Lutzoni F."/>
            <person name="Magnuson J."/>
            <person name="Mondo S."/>
            <person name="Nolan M."/>
            <person name="Ohm R."/>
            <person name="Pangilinan J."/>
            <person name="Park H.-J."/>
            <person name="Ramirez L."/>
            <person name="Alfaro M."/>
            <person name="Sun H."/>
            <person name="Tritt A."/>
            <person name="Yoshinaga Y."/>
            <person name="Zwiers L.-H."/>
            <person name="Turgeon B."/>
            <person name="Goodwin S."/>
            <person name="Spatafora J."/>
            <person name="Crous P."/>
            <person name="Grigoriev I."/>
        </authorList>
    </citation>
    <scope>NUCLEOTIDE SEQUENCE</scope>
    <source>
        <strain evidence="2">CBS 101060</strain>
    </source>
</reference>
<evidence type="ECO:0000313" key="3">
    <source>
        <dbReference type="Proteomes" id="UP000799429"/>
    </source>
</evidence>
<accession>A0A9P4S5C1</accession>
<keyword evidence="1" id="KW-0812">Transmembrane</keyword>
<evidence type="ECO:0000256" key="1">
    <source>
        <dbReference type="SAM" id="Phobius"/>
    </source>
</evidence>
<proteinExistence type="predicted"/>